<dbReference type="Proteomes" id="UP000021369">
    <property type="component" value="Unassembled WGS sequence"/>
</dbReference>
<protein>
    <submittedName>
        <fullName evidence="1">Uncharacterized protein</fullName>
    </submittedName>
</protein>
<keyword evidence="2" id="KW-1185">Reference proteome</keyword>
<evidence type="ECO:0000313" key="2">
    <source>
        <dbReference type="Proteomes" id="UP000021369"/>
    </source>
</evidence>
<sequence>MDIEEAKQILSDNFDPDKDNTFTYIMYEKSRFPKEQFWQVYESIECLVKNKVFSRELAEQVTYCYDRFLKEIIYHLDGGGIHILRDLPDNFYAYMERFDDIKLRFYRGSCELSDESSFELERYG</sequence>
<proteinExistence type="predicted"/>
<dbReference type="PATRIC" id="fig|1341156.4.peg.3010"/>
<organism evidence="1 2">
    <name type="scientific">Ruminococcus albus SY3</name>
    <dbReference type="NCBI Taxonomy" id="1341156"/>
    <lineage>
        <taxon>Bacteria</taxon>
        <taxon>Bacillati</taxon>
        <taxon>Bacillota</taxon>
        <taxon>Clostridia</taxon>
        <taxon>Eubacteriales</taxon>
        <taxon>Oscillospiraceae</taxon>
        <taxon>Ruminococcus</taxon>
    </lineage>
</organism>
<dbReference type="EMBL" id="JEOB01000004">
    <property type="protein sequence ID" value="EXM38639.1"/>
    <property type="molecule type" value="Genomic_DNA"/>
</dbReference>
<accession>A0A011UDD3</accession>
<comment type="caution">
    <text evidence="1">The sequence shown here is derived from an EMBL/GenBank/DDBJ whole genome shotgun (WGS) entry which is preliminary data.</text>
</comment>
<dbReference type="AlphaFoldDB" id="A0A011UDD3"/>
<reference evidence="1 2" key="1">
    <citation type="submission" date="2013-06" db="EMBL/GenBank/DDBJ databases">
        <title>Rumen cellulosomics: divergent fiber-degrading strategies revealed by comparative genome-wide analysis of six Ruminococcal strains.</title>
        <authorList>
            <person name="Dassa B."/>
            <person name="Borovok I."/>
            <person name="Lamed R."/>
            <person name="Flint H."/>
            <person name="Yeoman C.J."/>
            <person name="White B."/>
            <person name="Bayer E.A."/>
        </authorList>
    </citation>
    <scope>NUCLEOTIDE SEQUENCE [LARGE SCALE GENOMIC DNA]</scope>
    <source>
        <strain evidence="1 2">SY3</strain>
    </source>
</reference>
<evidence type="ECO:0000313" key="1">
    <source>
        <dbReference type="EMBL" id="EXM38639.1"/>
    </source>
</evidence>
<name>A0A011UDD3_RUMAL</name>
<gene>
    <name evidence="1" type="ORF">RASY3_17055</name>
</gene>